<dbReference type="RefSeq" id="WP_172177330.1">
    <property type="nucleotide sequence ID" value="NZ_WOEZ01000276.1"/>
</dbReference>
<sequence length="210" mass="23154">MFKRNRLLEMLERDEIPLGMQCFTGHPALIEVMGMTGFDFVMIDCEHSGNDVCAMESSVRAAQQAGLAPYIRVPDHADETAIRRALEAGAEGIFLPMIRSAADVRLAAKCAFFPPMGERGICPATRAARYAFRNFDQYTAWNNAEIALVPMIEHPDAVRDIDEICALEEVKIIVFGAGDLAYAMGEGTLMMKSPRVQEAYRAVLDSTSIS</sequence>
<dbReference type="SUPFAM" id="SSF51621">
    <property type="entry name" value="Phosphoenolpyruvate/pyruvate domain"/>
    <property type="match status" value="1"/>
</dbReference>
<dbReference type="InterPro" id="IPR050251">
    <property type="entry name" value="HpcH-HpaI_aldolase"/>
</dbReference>
<comment type="caution">
    <text evidence="5">The sequence shown here is derived from an EMBL/GenBank/DDBJ whole genome shotgun (WGS) entry which is preliminary data.</text>
</comment>
<organism evidence="5 6">
    <name type="scientific">Paraburkholderia elongata</name>
    <dbReference type="NCBI Taxonomy" id="2675747"/>
    <lineage>
        <taxon>Bacteria</taxon>
        <taxon>Pseudomonadati</taxon>
        <taxon>Pseudomonadota</taxon>
        <taxon>Betaproteobacteria</taxon>
        <taxon>Burkholderiales</taxon>
        <taxon>Burkholderiaceae</taxon>
        <taxon>Paraburkholderia</taxon>
    </lineage>
</organism>
<dbReference type="GO" id="GO:0005737">
    <property type="term" value="C:cytoplasm"/>
    <property type="evidence" value="ECO:0007669"/>
    <property type="project" value="TreeGrafter"/>
</dbReference>
<accession>A0A972NXG6</accession>
<dbReference type="PANTHER" id="PTHR30502">
    <property type="entry name" value="2-KETO-3-DEOXY-L-RHAMNONATE ALDOLASE"/>
    <property type="match status" value="1"/>
</dbReference>
<keyword evidence="2" id="KW-0479">Metal-binding</keyword>
<keyword evidence="3" id="KW-0456">Lyase</keyword>
<dbReference type="InterPro" id="IPR015813">
    <property type="entry name" value="Pyrv/PenolPyrv_kinase-like_dom"/>
</dbReference>
<dbReference type="InterPro" id="IPR005000">
    <property type="entry name" value="Aldolase/citrate-lyase_domain"/>
</dbReference>
<evidence type="ECO:0000259" key="4">
    <source>
        <dbReference type="Pfam" id="PF03328"/>
    </source>
</evidence>
<proteinExistence type="inferred from homology"/>
<dbReference type="PANTHER" id="PTHR30502:SF0">
    <property type="entry name" value="PHOSPHOENOLPYRUVATE CARBOXYLASE FAMILY PROTEIN"/>
    <property type="match status" value="1"/>
</dbReference>
<dbReference type="Gene3D" id="3.20.20.60">
    <property type="entry name" value="Phosphoenolpyruvate-binding domains"/>
    <property type="match status" value="1"/>
</dbReference>
<reference evidence="5 6" key="1">
    <citation type="submission" date="2019-11" db="EMBL/GenBank/DDBJ databases">
        <title>Metabolism of dissolved organic matter in forest soils.</title>
        <authorList>
            <person name="Cyle K.T."/>
            <person name="Wilhelm R.C."/>
            <person name="Martinez C.E."/>
        </authorList>
    </citation>
    <scope>NUCLEOTIDE SEQUENCE [LARGE SCALE GENOMIC DNA]</scope>
    <source>
        <strain evidence="5 6">5N</strain>
    </source>
</reference>
<protein>
    <recommendedName>
        <fullName evidence="4">HpcH/HpaI aldolase/citrate lyase domain-containing protein</fullName>
    </recommendedName>
</protein>
<dbReference type="GO" id="GO:0046872">
    <property type="term" value="F:metal ion binding"/>
    <property type="evidence" value="ECO:0007669"/>
    <property type="project" value="UniProtKB-KW"/>
</dbReference>
<evidence type="ECO:0000256" key="2">
    <source>
        <dbReference type="ARBA" id="ARBA00022723"/>
    </source>
</evidence>
<evidence type="ECO:0000313" key="5">
    <source>
        <dbReference type="EMBL" id="NPT61551.1"/>
    </source>
</evidence>
<evidence type="ECO:0000256" key="1">
    <source>
        <dbReference type="ARBA" id="ARBA00005568"/>
    </source>
</evidence>
<comment type="similarity">
    <text evidence="1">Belongs to the HpcH/HpaI aldolase family.</text>
</comment>
<name>A0A972NXG6_9BURK</name>
<dbReference type="EMBL" id="WOEZ01000276">
    <property type="protein sequence ID" value="NPT61551.1"/>
    <property type="molecule type" value="Genomic_DNA"/>
</dbReference>
<dbReference type="Proteomes" id="UP000655523">
    <property type="component" value="Unassembled WGS sequence"/>
</dbReference>
<evidence type="ECO:0000313" key="6">
    <source>
        <dbReference type="Proteomes" id="UP000655523"/>
    </source>
</evidence>
<dbReference type="GO" id="GO:0016832">
    <property type="term" value="F:aldehyde-lyase activity"/>
    <property type="evidence" value="ECO:0007669"/>
    <property type="project" value="TreeGrafter"/>
</dbReference>
<evidence type="ECO:0000256" key="3">
    <source>
        <dbReference type="ARBA" id="ARBA00023239"/>
    </source>
</evidence>
<dbReference type="Pfam" id="PF03328">
    <property type="entry name" value="HpcH_HpaI"/>
    <property type="match status" value="1"/>
</dbReference>
<dbReference type="InterPro" id="IPR040442">
    <property type="entry name" value="Pyrv_kinase-like_dom_sf"/>
</dbReference>
<gene>
    <name evidence="5" type="ORF">GNZ13_45260</name>
</gene>
<feature type="domain" description="HpcH/HpaI aldolase/citrate lyase" evidence="4">
    <location>
        <begin position="26"/>
        <end position="203"/>
    </location>
</feature>
<keyword evidence="6" id="KW-1185">Reference proteome</keyword>
<dbReference type="AlphaFoldDB" id="A0A972NXG6"/>